<dbReference type="RefSeq" id="WP_017491545.1">
    <property type="nucleotide sequence ID" value="NZ_CAUQAZ010000080.1"/>
</dbReference>
<gene>
    <name evidence="4" type="ORF">BS640_00345</name>
</gene>
<feature type="chain" id="PRO_5010857721" evidence="2">
    <location>
        <begin position="27"/>
        <end position="89"/>
    </location>
</feature>
<evidence type="ECO:0000313" key="5">
    <source>
        <dbReference type="Proteomes" id="UP000192536"/>
    </source>
</evidence>
<dbReference type="NCBIfam" id="NF047859">
    <property type="entry name" value="StressCuResBhsA"/>
    <property type="match status" value="1"/>
</dbReference>
<organism evidence="4 5">
    <name type="scientific">Rouxiella badensis</name>
    <dbReference type="NCBI Taxonomy" id="1646377"/>
    <lineage>
        <taxon>Bacteria</taxon>
        <taxon>Pseudomonadati</taxon>
        <taxon>Pseudomonadota</taxon>
        <taxon>Gammaproteobacteria</taxon>
        <taxon>Enterobacterales</taxon>
        <taxon>Yersiniaceae</taxon>
        <taxon>Rouxiella</taxon>
    </lineage>
</organism>
<accession>A0A1X0WKV3</accession>
<dbReference type="AlphaFoldDB" id="A0A1X0WKV3"/>
<sequence length="89" mass="9383">MKNITITFYQTLAAVALISASFAAVAATEVSSAPAGQVSMGVINVSGGDHLSALKHRMSNEADAQGATSYRVIFATGENHFYGRAELYR</sequence>
<dbReference type="Proteomes" id="UP000192536">
    <property type="component" value="Unassembled WGS sequence"/>
</dbReference>
<evidence type="ECO:0000313" key="4">
    <source>
        <dbReference type="EMBL" id="ORJ27407.1"/>
    </source>
</evidence>
<dbReference type="SUPFAM" id="SSF159871">
    <property type="entry name" value="YdgH-like"/>
    <property type="match status" value="1"/>
</dbReference>
<dbReference type="Gene3D" id="3.30.1660.10">
    <property type="entry name" value="Flavin-binding protein dodecin"/>
    <property type="match status" value="1"/>
</dbReference>
<protein>
    <submittedName>
        <fullName evidence="4">Multiple stress resistance protein BhsA</fullName>
    </submittedName>
</protein>
<name>A0A1X0WKV3_9GAMM</name>
<dbReference type="InterPro" id="IPR010854">
    <property type="entry name" value="YdgH/BhsA/McbA-like_dom"/>
</dbReference>
<feature type="signal peptide" evidence="2">
    <location>
        <begin position="1"/>
        <end position="26"/>
    </location>
</feature>
<evidence type="ECO:0000256" key="2">
    <source>
        <dbReference type="SAM" id="SignalP"/>
    </source>
</evidence>
<dbReference type="EMBL" id="MRWE01000001">
    <property type="protein sequence ID" value="ORJ27407.1"/>
    <property type="molecule type" value="Genomic_DNA"/>
</dbReference>
<proteinExistence type="predicted"/>
<dbReference type="Pfam" id="PF07338">
    <property type="entry name" value="YdgH_BhsA-like"/>
    <property type="match status" value="1"/>
</dbReference>
<dbReference type="InterPro" id="IPR036275">
    <property type="entry name" value="YdgH-like_sf"/>
</dbReference>
<keyword evidence="1 2" id="KW-0732">Signal</keyword>
<reference evidence="4 5" key="1">
    <citation type="journal article" date="2017" name="Int. J. Syst. Evol. Microbiol.">
        <title>Rouxiella badensis sp. nov. and Rouxiella silvae sp. nov. isolated from peat bog soil in Germany and emendation of the genus description.</title>
        <authorList>
            <person name="Le Fleche-Mateos A."/>
            <person name="Kugler J.H."/>
            <person name="Hansen S.H."/>
            <person name="Syldatk C."/>
            <person name="Hausmann R."/>
            <person name="Lomprez F."/>
            <person name="Vandenbogaert M."/>
            <person name="Manuguerra J.C."/>
            <person name="Grimont P.A."/>
        </authorList>
    </citation>
    <scope>NUCLEOTIDE SEQUENCE [LARGE SCALE GENOMIC DNA]</scope>
    <source>
        <strain evidence="4 5">DSM 100043</strain>
    </source>
</reference>
<evidence type="ECO:0000256" key="1">
    <source>
        <dbReference type="ARBA" id="ARBA00022729"/>
    </source>
</evidence>
<keyword evidence="5" id="KW-1185">Reference proteome</keyword>
<evidence type="ECO:0000259" key="3">
    <source>
        <dbReference type="Pfam" id="PF07338"/>
    </source>
</evidence>
<feature type="domain" description="YdgH/BhsA/McbA-like" evidence="3">
    <location>
        <begin position="39"/>
        <end position="89"/>
    </location>
</feature>
<dbReference type="InterPro" id="IPR025543">
    <property type="entry name" value="Dodecin-like"/>
</dbReference>
<comment type="caution">
    <text evidence="4">The sequence shown here is derived from an EMBL/GenBank/DDBJ whole genome shotgun (WGS) entry which is preliminary data.</text>
</comment>